<comment type="subcellular location">
    <subcellularLocation>
        <location evidence="1">Membrane</location>
        <topology evidence="1">Multi-pass membrane protein</topology>
    </subcellularLocation>
</comment>
<feature type="transmembrane region" description="Helical" evidence="5">
    <location>
        <begin position="383"/>
        <end position="403"/>
    </location>
</feature>
<gene>
    <name evidence="7" type="primary">nad2</name>
</gene>
<evidence type="ECO:0000256" key="5">
    <source>
        <dbReference type="SAM" id="Phobius"/>
    </source>
</evidence>
<evidence type="ECO:0000256" key="3">
    <source>
        <dbReference type="ARBA" id="ARBA00022989"/>
    </source>
</evidence>
<feature type="transmembrane region" description="Helical" evidence="5">
    <location>
        <begin position="282"/>
        <end position="302"/>
    </location>
</feature>
<evidence type="ECO:0000259" key="6">
    <source>
        <dbReference type="Pfam" id="PF00361"/>
    </source>
</evidence>
<name>A0A0E3DAE9_9STRA</name>
<dbReference type="NCBIfam" id="TIGR01770">
    <property type="entry name" value="NDH_I_N"/>
    <property type="match status" value="1"/>
</dbReference>
<geneLocation type="mitochondrion" evidence="7"/>
<evidence type="ECO:0000313" key="7">
    <source>
        <dbReference type="EMBL" id="AHW51437.1"/>
    </source>
</evidence>
<feature type="transmembrane region" description="Helical" evidence="5">
    <location>
        <begin position="467"/>
        <end position="488"/>
    </location>
</feature>
<feature type="transmembrane region" description="Helical" evidence="5">
    <location>
        <begin position="45"/>
        <end position="67"/>
    </location>
</feature>
<evidence type="ECO:0000256" key="2">
    <source>
        <dbReference type="ARBA" id="ARBA00022692"/>
    </source>
</evidence>
<feature type="domain" description="NADH:quinone oxidoreductase/Mrp antiporter transmembrane" evidence="6">
    <location>
        <begin position="135"/>
        <end position="434"/>
    </location>
</feature>
<keyword evidence="2 5" id="KW-0812">Transmembrane</keyword>
<dbReference type="GO" id="GO:0016020">
    <property type="term" value="C:membrane"/>
    <property type="evidence" value="ECO:0007669"/>
    <property type="project" value="UniProtKB-SubCell"/>
</dbReference>
<feature type="transmembrane region" description="Helical" evidence="5">
    <location>
        <begin position="13"/>
        <end position="33"/>
    </location>
</feature>
<dbReference type="PANTHER" id="PTHR22773">
    <property type="entry name" value="NADH DEHYDROGENASE"/>
    <property type="match status" value="1"/>
</dbReference>
<reference evidence="7" key="1">
    <citation type="journal article" date="2015" name="Curr. Genet.">
        <title>Mitochondrial genome sequences reveal evolutionary relationships of the Phytophthora 1c clade species.</title>
        <authorList>
            <person name="Lassiter E.S."/>
            <person name="Russ C."/>
            <person name="Nusbaum C."/>
            <person name="Zeng Q."/>
            <person name="Saville A.C."/>
            <person name="Olarte R.A."/>
            <person name="Carbone I."/>
            <person name="Hu C.H."/>
            <person name="Seguin-Orlando A."/>
            <person name="Samaniego J.A."/>
            <person name="Thorne J.L."/>
            <person name="Ristaino J.B."/>
        </authorList>
    </citation>
    <scope>NUCLEOTIDE SEQUENCE</scope>
    <source>
        <strain evidence="7">EC 3394</strain>
    </source>
</reference>
<feature type="transmembrane region" description="Helical" evidence="5">
    <location>
        <begin position="254"/>
        <end position="276"/>
    </location>
</feature>
<keyword evidence="7" id="KW-0496">Mitochondrion</keyword>
<dbReference type="InterPro" id="IPR010096">
    <property type="entry name" value="NADH-Q_OxRdtase_suN/2"/>
</dbReference>
<dbReference type="Pfam" id="PF00361">
    <property type="entry name" value="Proton_antipo_M"/>
    <property type="match status" value="1"/>
</dbReference>
<dbReference type="EMBL" id="KJ408269">
    <property type="protein sequence ID" value="AHW51437.1"/>
    <property type="molecule type" value="Genomic_DNA"/>
</dbReference>
<protein>
    <submittedName>
        <fullName evidence="7">NADH dehydrogenase subunit 2</fullName>
    </submittedName>
</protein>
<feature type="transmembrane region" description="Helical" evidence="5">
    <location>
        <begin position="423"/>
        <end position="446"/>
    </location>
</feature>
<dbReference type="AlphaFoldDB" id="A0A0E3DAE9"/>
<dbReference type="GO" id="GO:0008137">
    <property type="term" value="F:NADH dehydrogenase (ubiquinone) activity"/>
    <property type="evidence" value="ECO:0007669"/>
    <property type="project" value="InterPro"/>
</dbReference>
<keyword evidence="3 5" id="KW-1133">Transmembrane helix</keyword>
<feature type="transmembrane region" description="Helical" evidence="5">
    <location>
        <begin position="169"/>
        <end position="193"/>
    </location>
</feature>
<feature type="transmembrane region" description="Helical" evidence="5">
    <location>
        <begin position="314"/>
        <end position="335"/>
    </location>
</feature>
<proteinExistence type="inferred from homology"/>
<dbReference type="HAMAP" id="MF_00445">
    <property type="entry name" value="NDH1_NuoN_1"/>
    <property type="match status" value="1"/>
</dbReference>
<dbReference type="GO" id="GO:0042773">
    <property type="term" value="P:ATP synthesis coupled electron transport"/>
    <property type="evidence" value="ECO:0007669"/>
    <property type="project" value="InterPro"/>
</dbReference>
<sequence length="497" mass="57164">MIFQEIFNNNFEIIIPEFFLTTILLILLLFGVFYKKNQNMQKILIIKNITTIIIYLLLILLILTLNITNISNNILNGVLIINNFTQFIKVILILSTIVCFLIQQKYLIQQKINAYEINILMLISLLGLMLLVSTNHLITLYLAIELQSLSFYILTSTQKKSILSIEAGLKYFILGSIASGFILFGSSIIYAITGSLNFNNIFLILSNINFLENINILISLSYGLIFILVGILFKVGASPFHFWLPDVYEGAPNNISSFFAIVPKIAFIGILIRLFFEIFFNISYFFEIFFYIISFLSMLIGALSALQQKKIKRLLAYSSISHVGFILIGFTSNMLNNIPFILLYVLIYIITSINLWTSYLSLNINHKPIKYLTDLSNIHTINKLIAIIIIINIFSLAGIPPLAGFFSKLFIFFSAIKNNYFSLVFFGILISVLSSFYYLKIIKIIYFEKILRKMYISKINKMQSIVLIINTQFILFLFIYPNIILVNLNKIYLYLLI</sequence>
<feature type="transmembrane region" description="Helical" evidence="5">
    <location>
        <begin position="341"/>
        <end position="362"/>
    </location>
</feature>
<evidence type="ECO:0000256" key="4">
    <source>
        <dbReference type="ARBA" id="ARBA00023136"/>
    </source>
</evidence>
<evidence type="ECO:0000256" key="1">
    <source>
        <dbReference type="ARBA" id="ARBA00004141"/>
    </source>
</evidence>
<accession>A0A0E3DAE9</accession>
<organism evidence="7">
    <name type="scientific">Phytophthora andina</name>
    <dbReference type="NCBI Taxonomy" id="283009"/>
    <lineage>
        <taxon>Eukaryota</taxon>
        <taxon>Sar</taxon>
        <taxon>Stramenopiles</taxon>
        <taxon>Oomycota</taxon>
        <taxon>Peronosporomycetes</taxon>
        <taxon>Peronosporales</taxon>
        <taxon>Peronosporaceae</taxon>
        <taxon>Phytophthora</taxon>
    </lineage>
</organism>
<feature type="transmembrane region" description="Helical" evidence="5">
    <location>
        <begin position="79"/>
        <end position="102"/>
    </location>
</feature>
<dbReference type="InterPro" id="IPR001750">
    <property type="entry name" value="ND/Mrp_TM"/>
</dbReference>
<keyword evidence="4 5" id="KW-0472">Membrane</keyword>
<feature type="transmembrane region" description="Helical" evidence="5">
    <location>
        <begin position="213"/>
        <end position="233"/>
    </location>
</feature>